<dbReference type="AlphaFoldDB" id="A0A9D4CVH8"/>
<dbReference type="PANTHER" id="PTHR10656:SF69">
    <property type="entry name" value="MAB-21-LIKE HHH_H2TH-LIKE DOMAIN-CONTAINING PROTEIN"/>
    <property type="match status" value="1"/>
</dbReference>
<evidence type="ECO:0000313" key="2">
    <source>
        <dbReference type="Proteomes" id="UP000828390"/>
    </source>
</evidence>
<dbReference type="EMBL" id="JAIWYP010000011">
    <property type="protein sequence ID" value="KAH3734251.1"/>
    <property type="molecule type" value="Genomic_DNA"/>
</dbReference>
<comment type="caution">
    <text evidence="1">The sequence shown here is derived from an EMBL/GenBank/DDBJ whole genome shotgun (WGS) entry which is preliminary data.</text>
</comment>
<protein>
    <submittedName>
        <fullName evidence="1">Uncharacterized protein</fullName>
    </submittedName>
</protein>
<reference evidence="1" key="2">
    <citation type="submission" date="2020-11" db="EMBL/GenBank/DDBJ databases">
        <authorList>
            <person name="McCartney M.A."/>
            <person name="Auch B."/>
            <person name="Kono T."/>
            <person name="Mallez S."/>
            <person name="Becker A."/>
            <person name="Gohl D.M."/>
            <person name="Silverstein K.A.T."/>
            <person name="Koren S."/>
            <person name="Bechman K.B."/>
            <person name="Herman A."/>
            <person name="Abrahante J.E."/>
            <person name="Garbe J."/>
        </authorList>
    </citation>
    <scope>NUCLEOTIDE SEQUENCE</scope>
    <source>
        <strain evidence="1">Duluth1</strain>
        <tissue evidence="1">Whole animal</tissue>
    </source>
</reference>
<keyword evidence="2" id="KW-1185">Reference proteome</keyword>
<evidence type="ECO:0000313" key="1">
    <source>
        <dbReference type="EMBL" id="KAH3734251.1"/>
    </source>
</evidence>
<dbReference type="PANTHER" id="PTHR10656">
    <property type="entry name" value="CELL FATE DETERMINING PROTEIN MAB21-RELATED"/>
    <property type="match status" value="1"/>
</dbReference>
<organism evidence="1 2">
    <name type="scientific">Dreissena polymorpha</name>
    <name type="common">Zebra mussel</name>
    <name type="synonym">Mytilus polymorpha</name>
    <dbReference type="NCBI Taxonomy" id="45954"/>
    <lineage>
        <taxon>Eukaryota</taxon>
        <taxon>Metazoa</taxon>
        <taxon>Spiralia</taxon>
        <taxon>Lophotrochozoa</taxon>
        <taxon>Mollusca</taxon>
        <taxon>Bivalvia</taxon>
        <taxon>Autobranchia</taxon>
        <taxon>Heteroconchia</taxon>
        <taxon>Euheterodonta</taxon>
        <taxon>Imparidentia</taxon>
        <taxon>Neoheterodontei</taxon>
        <taxon>Myida</taxon>
        <taxon>Dreissenoidea</taxon>
        <taxon>Dreissenidae</taxon>
        <taxon>Dreissena</taxon>
    </lineage>
</organism>
<gene>
    <name evidence="1" type="ORF">DPMN_040690</name>
</gene>
<sequence>MDTRAYPGHCRMLLERQGSNRSNQIQNALFDDGQGNAILSSGCYLDEYAKTQTLRGRRVGPSLPISLGPTINMDFVHAIRCQCPSILQRWAERPRHLPAPDVVLKVVSLGSVVTPVSFKGSEFKFFEWRICFNTGETELINNMNVNQTKVYVILKMIIRDVLKPKKKELTSYMLKNIIFWQAESNTPAMFQDRN</sequence>
<name>A0A9D4CVH8_DREPO</name>
<accession>A0A9D4CVH8</accession>
<reference evidence="1" key="1">
    <citation type="journal article" date="2019" name="bioRxiv">
        <title>The Genome of the Zebra Mussel, Dreissena polymorpha: A Resource for Invasive Species Research.</title>
        <authorList>
            <person name="McCartney M.A."/>
            <person name="Auch B."/>
            <person name="Kono T."/>
            <person name="Mallez S."/>
            <person name="Zhang Y."/>
            <person name="Obille A."/>
            <person name="Becker A."/>
            <person name="Abrahante J.E."/>
            <person name="Garbe J."/>
            <person name="Badalamenti J.P."/>
            <person name="Herman A."/>
            <person name="Mangelson H."/>
            <person name="Liachko I."/>
            <person name="Sullivan S."/>
            <person name="Sone E.D."/>
            <person name="Koren S."/>
            <person name="Silverstein K.A.T."/>
            <person name="Beckman K.B."/>
            <person name="Gohl D.M."/>
        </authorList>
    </citation>
    <scope>NUCLEOTIDE SEQUENCE</scope>
    <source>
        <strain evidence="1">Duluth1</strain>
        <tissue evidence="1">Whole animal</tissue>
    </source>
</reference>
<dbReference type="Proteomes" id="UP000828390">
    <property type="component" value="Unassembled WGS sequence"/>
</dbReference>
<dbReference type="Gene3D" id="1.10.1410.40">
    <property type="match status" value="1"/>
</dbReference>
<proteinExistence type="predicted"/>